<comment type="caution">
    <text evidence="20">The sequence shown here is derived from an EMBL/GenBank/DDBJ whole genome shotgun (WGS) entry which is preliminary data.</text>
</comment>
<evidence type="ECO:0000256" key="1">
    <source>
        <dbReference type="ARBA" id="ARBA00004508"/>
    </source>
</evidence>
<evidence type="ECO:0000256" key="16">
    <source>
        <dbReference type="ARBA" id="ARBA00048889"/>
    </source>
</evidence>
<evidence type="ECO:0000256" key="5">
    <source>
        <dbReference type="ARBA" id="ARBA00022679"/>
    </source>
</evidence>
<keyword evidence="4" id="KW-0934">Plastid</keyword>
<keyword evidence="13" id="KW-0472">Membrane</keyword>
<proteinExistence type="inferred from homology"/>
<evidence type="ECO:0000256" key="14">
    <source>
        <dbReference type="ARBA" id="ARBA00024015"/>
    </source>
</evidence>
<protein>
    <recommendedName>
        <fullName evidence="15">phytol kinase</fullName>
        <ecNumber evidence="15">2.7.1.182</ecNumber>
    </recommendedName>
</protein>
<comment type="subcellular location">
    <subcellularLocation>
        <location evidence="1">Plastid</location>
        <location evidence="1">Chloroplast membrane</location>
        <topology evidence="1">Multi-pass membrane protein</topology>
    </subcellularLocation>
</comment>
<keyword evidence="7" id="KW-0479">Metal-binding</keyword>
<dbReference type="AlphaFoldDB" id="A0AAD3E081"/>
<dbReference type="PROSITE" id="PS50865">
    <property type="entry name" value="ZF_MYND_2"/>
    <property type="match status" value="1"/>
</dbReference>
<evidence type="ECO:0000256" key="6">
    <source>
        <dbReference type="ARBA" id="ARBA00022692"/>
    </source>
</evidence>
<keyword evidence="8 17" id="KW-0863">Zinc-finger</keyword>
<keyword evidence="12" id="KW-1133">Transmembrane helix</keyword>
<dbReference type="GO" id="GO:0010276">
    <property type="term" value="F:phytol kinase activity"/>
    <property type="evidence" value="ECO:0007669"/>
    <property type="project" value="UniProtKB-EC"/>
</dbReference>
<comment type="catalytic activity">
    <reaction evidence="16">
        <text>phytol + CTP = phytyl phosphate + CDP + H(+)</text>
        <dbReference type="Rhea" id="RHEA:38055"/>
        <dbReference type="ChEBI" id="CHEBI:15378"/>
        <dbReference type="ChEBI" id="CHEBI:17327"/>
        <dbReference type="ChEBI" id="CHEBI:37563"/>
        <dbReference type="ChEBI" id="CHEBI:58069"/>
        <dbReference type="ChEBI" id="CHEBI:75483"/>
        <dbReference type="EC" id="2.7.1.182"/>
    </reaction>
</comment>
<feature type="compositionally biased region" description="Low complexity" evidence="18">
    <location>
        <begin position="197"/>
        <end position="214"/>
    </location>
</feature>
<evidence type="ECO:0000256" key="13">
    <source>
        <dbReference type="ARBA" id="ARBA00023136"/>
    </source>
</evidence>
<comment type="similarity">
    <text evidence="2">Belongs to the polyprenol kinase family.</text>
</comment>
<evidence type="ECO:0000256" key="8">
    <source>
        <dbReference type="ARBA" id="ARBA00022771"/>
    </source>
</evidence>
<dbReference type="PANTHER" id="PTHR32523">
    <property type="entry name" value="PHYTOL KINASE 1, CHLOROPLASTIC"/>
    <property type="match status" value="1"/>
</dbReference>
<dbReference type="Gene3D" id="6.10.140.2220">
    <property type="match status" value="1"/>
</dbReference>
<keyword evidence="3" id="KW-0150">Chloroplast</keyword>
<gene>
    <name evidence="20" type="ORF">Agub_g13614</name>
</gene>
<evidence type="ECO:0000256" key="9">
    <source>
        <dbReference type="ARBA" id="ARBA00022777"/>
    </source>
</evidence>
<reference evidence="20 21" key="1">
    <citation type="journal article" date="2021" name="Sci. Rep.">
        <title>Genome sequencing of the multicellular alga Astrephomene provides insights into convergent evolution of germ-soma differentiation.</title>
        <authorList>
            <person name="Yamashita S."/>
            <person name="Yamamoto K."/>
            <person name="Matsuzaki R."/>
            <person name="Suzuki S."/>
            <person name="Yamaguchi H."/>
            <person name="Hirooka S."/>
            <person name="Minakuchi Y."/>
            <person name="Miyagishima S."/>
            <person name="Kawachi M."/>
            <person name="Toyoda A."/>
            <person name="Nozaki H."/>
        </authorList>
    </citation>
    <scope>NUCLEOTIDE SEQUENCE [LARGE SCALE GENOMIC DNA]</scope>
    <source>
        <strain evidence="20 21">NIES-4017</strain>
    </source>
</reference>
<keyword evidence="10" id="KW-0862">Zinc</keyword>
<dbReference type="GO" id="GO:0009507">
    <property type="term" value="C:chloroplast"/>
    <property type="evidence" value="ECO:0007669"/>
    <property type="project" value="UniProtKB-SubCell"/>
</dbReference>
<name>A0AAD3E081_9CHLO</name>
<evidence type="ECO:0000256" key="11">
    <source>
        <dbReference type="ARBA" id="ARBA00022946"/>
    </source>
</evidence>
<dbReference type="PANTHER" id="PTHR32523:SF8">
    <property type="entry name" value="DOLICHOL KINASE"/>
    <property type="match status" value="1"/>
</dbReference>
<evidence type="ECO:0000256" key="10">
    <source>
        <dbReference type="ARBA" id="ARBA00022833"/>
    </source>
</evidence>
<evidence type="ECO:0000256" key="15">
    <source>
        <dbReference type="ARBA" id="ARBA00039024"/>
    </source>
</evidence>
<dbReference type="SUPFAM" id="SSF144232">
    <property type="entry name" value="HIT/MYND zinc finger-like"/>
    <property type="match status" value="1"/>
</dbReference>
<dbReference type="InterPro" id="IPR039606">
    <property type="entry name" value="Phytol/farnesol_kinase"/>
</dbReference>
<dbReference type="GO" id="GO:0016020">
    <property type="term" value="C:membrane"/>
    <property type="evidence" value="ECO:0007669"/>
    <property type="project" value="UniProtKB-SubCell"/>
</dbReference>
<keyword evidence="11" id="KW-0809">Transit peptide</keyword>
<feature type="domain" description="MYND-type" evidence="19">
    <location>
        <begin position="1064"/>
        <end position="1106"/>
    </location>
</feature>
<evidence type="ECO:0000256" key="17">
    <source>
        <dbReference type="PROSITE-ProRule" id="PRU00134"/>
    </source>
</evidence>
<evidence type="ECO:0000313" key="20">
    <source>
        <dbReference type="EMBL" id="GFR51239.1"/>
    </source>
</evidence>
<dbReference type="EMBL" id="BMAR01000047">
    <property type="protein sequence ID" value="GFR51239.1"/>
    <property type="molecule type" value="Genomic_DNA"/>
</dbReference>
<accession>A0AAD3E081</accession>
<keyword evidence="21" id="KW-1185">Reference proteome</keyword>
<feature type="compositionally biased region" description="Basic and acidic residues" evidence="18">
    <location>
        <begin position="10"/>
        <end position="24"/>
    </location>
</feature>
<feature type="region of interest" description="Disordered" evidence="18">
    <location>
        <begin position="197"/>
        <end position="228"/>
    </location>
</feature>
<dbReference type="GO" id="GO:0008270">
    <property type="term" value="F:zinc ion binding"/>
    <property type="evidence" value="ECO:0007669"/>
    <property type="project" value="UniProtKB-KW"/>
</dbReference>
<feature type="region of interest" description="Disordered" evidence="18">
    <location>
        <begin position="1"/>
        <end position="28"/>
    </location>
</feature>
<dbReference type="Pfam" id="PF01753">
    <property type="entry name" value="zf-MYND"/>
    <property type="match status" value="1"/>
</dbReference>
<evidence type="ECO:0000256" key="3">
    <source>
        <dbReference type="ARBA" id="ARBA00022528"/>
    </source>
</evidence>
<evidence type="ECO:0000256" key="18">
    <source>
        <dbReference type="SAM" id="MobiDB-lite"/>
    </source>
</evidence>
<evidence type="ECO:0000256" key="7">
    <source>
        <dbReference type="ARBA" id="ARBA00022723"/>
    </source>
</evidence>
<evidence type="ECO:0000259" key="19">
    <source>
        <dbReference type="PROSITE" id="PS50865"/>
    </source>
</evidence>
<dbReference type="InterPro" id="IPR002893">
    <property type="entry name" value="Znf_MYND"/>
</dbReference>
<keyword evidence="9" id="KW-0418">Kinase</keyword>
<evidence type="ECO:0000256" key="4">
    <source>
        <dbReference type="ARBA" id="ARBA00022640"/>
    </source>
</evidence>
<dbReference type="EC" id="2.7.1.182" evidence="15"/>
<keyword evidence="6" id="KW-0812">Transmembrane</keyword>
<evidence type="ECO:0000256" key="2">
    <source>
        <dbReference type="ARBA" id="ARBA00010794"/>
    </source>
</evidence>
<comment type="pathway">
    <text evidence="14">Cofactor biosynthesis; tocopherol biosynthesis.</text>
</comment>
<dbReference type="Proteomes" id="UP001054857">
    <property type="component" value="Unassembled WGS sequence"/>
</dbReference>
<keyword evidence="5" id="KW-0808">Transferase</keyword>
<evidence type="ECO:0000313" key="21">
    <source>
        <dbReference type="Proteomes" id="UP001054857"/>
    </source>
</evidence>
<sequence>MARRQLQRNSSRDHASARGERGPGETDCLPAHVRACLRRLPAAVERLFSLQAGQQLPPAPTARFKELDKFIFQNLHPVLELLSNLSTSNGARSAAAVAVLADKAVRLAMLQLIGAGVRLSSTDLHPDPDIPAKWPPTSFIGALDLLFKMLRALSVDNSITQPPPHIVDFARRLVRMQTLQALSRSLASATALLPAANRPTTSASSPPLQQPAQQRQRRNQGKTGTDGTQVTSYITQAAGACLAAELLHGLVQLAIKAFNSIRGQPPEHLPEALYFNELVSALRDSYVMEHGARLMLLAGEAELPHGLPKTSPKLGEGVKLFLEMINDLARIWRVLMERGGPFWAPTTAQLCEVLTQHGLQHAAVVHGLAALCEADGGASYGIAPEVLHRLHFSTSEYSSSNGYRHITCTIGGGGDEVKVHNRRPLQLVDVWALQALPRLLDPSLRVSVPGARAALAIMWRMVDWAVASGRVWQAQAALRAKALDMLLAGGGVGVKAGEDDGVLQGEAEEGGGAPQKVMPQDLVAVAAVHALRCARRLLRGPPSVAAAAAVAVACRTLAATAGAAAVAVAAADEGASGALVAGASAVGASASGAAAAGPSAAGAAAAAAATEAAVARWTEQAVRWWRLAVAVADHVICCADTDQMEQVTEVLRESFLEGTSLPWGDTEKKLLPAPPPEVATALAGGFLPCLERLLRRAGEDVCGLEAAAVRGLLSPSSRHCLASLLTYGEEKQAAALVVTLGKLLGCCDPTAITAPDVNIMAPHHTCRTYAKAALDFLSFSREALVAAAPVAAAAAGTSSNDASSSAAPYRQLQLLASCAACEWLPVLSRLVREGMDHLVHFAHSEATEDMYDYPEYEKVGMAAEVLLAHLLPWLLALTLKCLEHDDADGAESSWRQLLLEEVDVVQLLGAALQCGISEAMPPQQFVASCCAVAVIAPEQVRQAAVAADASGDGSWRPTAVYDLLAGLTICLDSGSGEEDGSEGDGGGTDLERAADALAAQLETWIENSQDGLSCRGSSSSMEVLRDAARAVVSPEDEELAAALLVSPGELRVRGLLRGCGNPGCTNLAGDSEADVKLKKCGRCGQVGYCCRECQVAHWKAGHKEACGRGATRG</sequence>
<organism evidence="20 21">
    <name type="scientific">Astrephomene gubernaculifera</name>
    <dbReference type="NCBI Taxonomy" id="47775"/>
    <lineage>
        <taxon>Eukaryota</taxon>
        <taxon>Viridiplantae</taxon>
        <taxon>Chlorophyta</taxon>
        <taxon>core chlorophytes</taxon>
        <taxon>Chlorophyceae</taxon>
        <taxon>CS clade</taxon>
        <taxon>Chlamydomonadales</taxon>
        <taxon>Astrephomenaceae</taxon>
        <taxon>Astrephomene</taxon>
    </lineage>
</organism>
<evidence type="ECO:0000256" key="12">
    <source>
        <dbReference type="ARBA" id="ARBA00022989"/>
    </source>
</evidence>